<dbReference type="InterPro" id="IPR006187">
    <property type="entry name" value="Claudin"/>
</dbReference>
<feature type="transmembrane region" description="Helical" evidence="8">
    <location>
        <begin position="151"/>
        <end position="170"/>
    </location>
</feature>
<keyword evidence="3 8" id="KW-1003">Cell membrane</keyword>
<evidence type="ECO:0000256" key="7">
    <source>
        <dbReference type="ARBA" id="ARBA00023136"/>
    </source>
</evidence>
<dbReference type="GO" id="GO:0005886">
    <property type="term" value="C:plasma membrane"/>
    <property type="evidence" value="ECO:0007669"/>
    <property type="project" value="UniProtKB-SubCell"/>
</dbReference>
<keyword evidence="7 8" id="KW-0472">Membrane</keyword>
<dbReference type="Ensembl" id="ENSSRHT00000073283.1">
    <property type="protein sequence ID" value="ENSSRHP00000071335.1"/>
    <property type="gene ID" value="ENSSRHG00000035475.1"/>
</dbReference>
<comment type="similarity">
    <text evidence="1 8">Belongs to the claudin family.</text>
</comment>
<dbReference type="Gene3D" id="1.20.140.150">
    <property type="match status" value="1"/>
</dbReference>
<protein>
    <recommendedName>
        <fullName evidence="8">Claudin</fullName>
    </recommendedName>
</protein>
<keyword evidence="2 8" id="KW-0796">Tight junction</keyword>
<evidence type="ECO:0000256" key="5">
    <source>
        <dbReference type="ARBA" id="ARBA00022949"/>
    </source>
</evidence>
<evidence type="ECO:0000256" key="10">
    <source>
        <dbReference type="SAM" id="SignalP"/>
    </source>
</evidence>
<evidence type="ECO:0000256" key="3">
    <source>
        <dbReference type="ARBA" id="ARBA00022475"/>
    </source>
</evidence>
<organism evidence="11 12">
    <name type="scientific">Sinocyclocheilus rhinocerous</name>
    <dbReference type="NCBI Taxonomy" id="307959"/>
    <lineage>
        <taxon>Eukaryota</taxon>
        <taxon>Metazoa</taxon>
        <taxon>Chordata</taxon>
        <taxon>Craniata</taxon>
        <taxon>Vertebrata</taxon>
        <taxon>Euteleostomi</taxon>
        <taxon>Actinopterygii</taxon>
        <taxon>Neopterygii</taxon>
        <taxon>Teleostei</taxon>
        <taxon>Ostariophysi</taxon>
        <taxon>Cypriniformes</taxon>
        <taxon>Cyprinidae</taxon>
        <taxon>Cyprininae</taxon>
        <taxon>Sinocyclocheilus</taxon>
    </lineage>
</organism>
<dbReference type="InterPro" id="IPR004031">
    <property type="entry name" value="PMP22/EMP/MP20/Claudin"/>
</dbReference>
<dbReference type="Proteomes" id="UP000472270">
    <property type="component" value="Unassembled WGS sequence"/>
</dbReference>
<dbReference type="PROSITE" id="PS01346">
    <property type="entry name" value="CLAUDIN"/>
    <property type="match status" value="1"/>
</dbReference>
<keyword evidence="10" id="KW-0732">Signal</keyword>
<evidence type="ECO:0000256" key="9">
    <source>
        <dbReference type="SAM" id="MobiDB-lite"/>
    </source>
</evidence>
<evidence type="ECO:0000256" key="8">
    <source>
        <dbReference type="RuleBase" id="RU060637"/>
    </source>
</evidence>
<accession>A0A673L5Q3</accession>
<keyword evidence="6 8" id="KW-1133">Transmembrane helix</keyword>
<keyword evidence="12" id="KW-1185">Reference proteome</keyword>
<dbReference type="PANTHER" id="PTHR12002">
    <property type="entry name" value="CLAUDIN"/>
    <property type="match status" value="1"/>
</dbReference>
<evidence type="ECO:0000256" key="1">
    <source>
        <dbReference type="ARBA" id="ARBA00008295"/>
    </source>
</evidence>
<comment type="subcellular location">
    <subcellularLocation>
        <location evidence="8">Cell junction</location>
        <location evidence="8">Tight junction</location>
    </subcellularLocation>
    <subcellularLocation>
        <location evidence="8">Cell membrane</location>
        <topology evidence="8">Multi-pass membrane protein</topology>
    </subcellularLocation>
</comment>
<proteinExistence type="inferred from homology"/>
<evidence type="ECO:0000313" key="12">
    <source>
        <dbReference type="Proteomes" id="UP000472270"/>
    </source>
</evidence>
<name>A0A673L5Q3_9TELE</name>
<feature type="region of interest" description="Disordered" evidence="9">
    <location>
        <begin position="173"/>
        <end position="210"/>
    </location>
</feature>
<sequence length="210" mass="22701">MVFQLMGMFLGIVGWCLESSSTNSAVWRKASHGEAVVTASSQFEGLWLSCASNSLGAIHCQRFKTVLGLPGETRAPRGLRSHYVTLLLGFSDTLKGMFLYCTKLGSTSEESKGKISLTAGVMFILSGQYNNVCFCILFPSKWYELGAGLYLGWAAAALAILGGGILCTSFKSSRPAKTRGHDYNYSSSQPQKKIYRSAPASENSTSKAYV</sequence>
<evidence type="ECO:0000256" key="4">
    <source>
        <dbReference type="ARBA" id="ARBA00022692"/>
    </source>
</evidence>
<keyword evidence="4 8" id="KW-0812">Transmembrane</keyword>
<feature type="compositionally biased region" description="Polar residues" evidence="9">
    <location>
        <begin position="200"/>
        <end position="210"/>
    </location>
</feature>
<dbReference type="InterPro" id="IPR017974">
    <property type="entry name" value="Claudin_CS"/>
</dbReference>
<feature type="signal peptide" evidence="10">
    <location>
        <begin position="1"/>
        <end position="24"/>
    </location>
</feature>
<dbReference type="GO" id="GO:0005923">
    <property type="term" value="C:bicellular tight junction"/>
    <property type="evidence" value="ECO:0007669"/>
    <property type="project" value="UniProtKB-SubCell"/>
</dbReference>
<evidence type="ECO:0000256" key="6">
    <source>
        <dbReference type="ARBA" id="ARBA00022989"/>
    </source>
</evidence>
<reference evidence="11" key="1">
    <citation type="submission" date="2025-08" db="UniProtKB">
        <authorList>
            <consortium name="Ensembl"/>
        </authorList>
    </citation>
    <scope>IDENTIFICATION</scope>
</reference>
<keyword evidence="5 8" id="KW-0965">Cell junction</keyword>
<reference evidence="11" key="2">
    <citation type="submission" date="2025-09" db="UniProtKB">
        <authorList>
            <consortium name="Ensembl"/>
        </authorList>
    </citation>
    <scope>IDENTIFICATION</scope>
</reference>
<comment type="function">
    <text evidence="8">Claudins function as major constituents of the tight junction complexes that regulate the permeability of epithelia.</text>
</comment>
<evidence type="ECO:0000313" key="11">
    <source>
        <dbReference type="Ensembl" id="ENSSRHP00000071335.1"/>
    </source>
</evidence>
<dbReference type="GO" id="GO:0005198">
    <property type="term" value="F:structural molecule activity"/>
    <property type="evidence" value="ECO:0007669"/>
    <property type="project" value="InterPro"/>
</dbReference>
<comment type="caution">
    <text evidence="8">Lacks conserved residue(s) required for the propagation of feature annotation.</text>
</comment>
<dbReference type="Pfam" id="PF00822">
    <property type="entry name" value="PMP22_Claudin"/>
    <property type="match status" value="1"/>
</dbReference>
<feature type="chain" id="PRO_5025633193" description="Claudin" evidence="10">
    <location>
        <begin position="25"/>
        <end position="210"/>
    </location>
</feature>
<dbReference type="AlphaFoldDB" id="A0A673L5Q3"/>
<evidence type="ECO:0000256" key="2">
    <source>
        <dbReference type="ARBA" id="ARBA00022427"/>
    </source>
</evidence>